<reference evidence="7" key="2">
    <citation type="submission" date="2023-06" db="EMBL/GenBank/DDBJ databases">
        <authorList>
            <consortium name="Lawrence Berkeley National Laboratory"/>
            <person name="Mondo S.J."/>
            <person name="Hensen N."/>
            <person name="Bonometti L."/>
            <person name="Westerberg I."/>
            <person name="Brannstrom I.O."/>
            <person name="Guillou S."/>
            <person name="Cros-Aarteil S."/>
            <person name="Calhoun S."/>
            <person name="Haridas S."/>
            <person name="Kuo A."/>
            <person name="Pangilinan J."/>
            <person name="Riley R."/>
            <person name="Labutti K."/>
            <person name="Andreopoulos B."/>
            <person name="Lipzen A."/>
            <person name="Chen C."/>
            <person name="Yanf M."/>
            <person name="Daum C."/>
            <person name="Ng V."/>
            <person name="Clum A."/>
            <person name="Steindorff A."/>
            <person name="Ohm R."/>
            <person name="Martin F."/>
            <person name="Silar P."/>
            <person name="Natvig D."/>
            <person name="Lalanne C."/>
            <person name="Gautier V."/>
            <person name="Ament-Velasquez S.L."/>
            <person name="Kruys A."/>
            <person name="Hutchinson M.I."/>
            <person name="Powell A.J."/>
            <person name="Barry K."/>
            <person name="Miller A.N."/>
            <person name="Grigoriev I.V."/>
            <person name="Debuchy R."/>
            <person name="Gladieux P."/>
            <person name="Thoren M.H."/>
            <person name="Johannesson H."/>
        </authorList>
    </citation>
    <scope>NUCLEOTIDE SEQUENCE</scope>
    <source>
        <strain evidence="7">PSN324</strain>
    </source>
</reference>
<comment type="subcellular location">
    <subcellularLocation>
        <location evidence="1">Membrane</location>
        <topology evidence="1">Multi-pass membrane protein</topology>
    </subcellularLocation>
</comment>
<gene>
    <name evidence="7" type="ORF">QBC42DRAFT_26507</name>
</gene>
<evidence type="ECO:0000256" key="2">
    <source>
        <dbReference type="ARBA" id="ARBA00022692"/>
    </source>
</evidence>
<feature type="domain" description="MARVEL" evidence="6">
    <location>
        <begin position="9"/>
        <end position="156"/>
    </location>
</feature>
<keyword evidence="4 5" id="KW-0472">Membrane</keyword>
<evidence type="ECO:0000256" key="1">
    <source>
        <dbReference type="ARBA" id="ARBA00004141"/>
    </source>
</evidence>
<keyword evidence="8" id="KW-1185">Reference proteome</keyword>
<proteinExistence type="predicted"/>
<evidence type="ECO:0000256" key="3">
    <source>
        <dbReference type="ARBA" id="ARBA00022989"/>
    </source>
</evidence>
<dbReference type="InterPro" id="IPR008253">
    <property type="entry name" value="Marvel"/>
</dbReference>
<comment type="caution">
    <text evidence="7">The sequence shown here is derived from an EMBL/GenBank/DDBJ whole genome shotgun (WGS) entry which is preliminary data.</text>
</comment>
<dbReference type="EMBL" id="MU865077">
    <property type="protein sequence ID" value="KAK4458243.1"/>
    <property type="molecule type" value="Genomic_DNA"/>
</dbReference>
<evidence type="ECO:0000313" key="7">
    <source>
        <dbReference type="EMBL" id="KAK4458243.1"/>
    </source>
</evidence>
<feature type="transmembrane region" description="Helical" evidence="5">
    <location>
        <begin position="44"/>
        <end position="63"/>
    </location>
</feature>
<organism evidence="7 8">
    <name type="scientific">Cladorrhinum samala</name>
    <dbReference type="NCBI Taxonomy" id="585594"/>
    <lineage>
        <taxon>Eukaryota</taxon>
        <taxon>Fungi</taxon>
        <taxon>Dikarya</taxon>
        <taxon>Ascomycota</taxon>
        <taxon>Pezizomycotina</taxon>
        <taxon>Sordariomycetes</taxon>
        <taxon>Sordariomycetidae</taxon>
        <taxon>Sordariales</taxon>
        <taxon>Podosporaceae</taxon>
        <taxon>Cladorrhinum</taxon>
    </lineage>
</organism>
<protein>
    <recommendedName>
        <fullName evidence="6">MARVEL domain-containing protein</fullName>
    </recommendedName>
</protein>
<dbReference type="AlphaFoldDB" id="A0AAV9HCU9"/>
<dbReference type="PANTHER" id="PTHR39608">
    <property type="entry name" value="INTEGRAL MEMBRANE PROTEIN (AFU_ORTHOLOGUE AFUA_5G08640)"/>
    <property type="match status" value="1"/>
</dbReference>
<reference evidence="7" key="1">
    <citation type="journal article" date="2023" name="Mol. Phylogenet. Evol.">
        <title>Genome-scale phylogeny and comparative genomics of the fungal order Sordariales.</title>
        <authorList>
            <person name="Hensen N."/>
            <person name="Bonometti L."/>
            <person name="Westerberg I."/>
            <person name="Brannstrom I.O."/>
            <person name="Guillou S."/>
            <person name="Cros-Aarteil S."/>
            <person name="Calhoun S."/>
            <person name="Haridas S."/>
            <person name="Kuo A."/>
            <person name="Mondo S."/>
            <person name="Pangilinan J."/>
            <person name="Riley R."/>
            <person name="LaButti K."/>
            <person name="Andreopoulos B."/>
            <person name="Lipzen A."/>
            <person name="Chen C."/>
            <person name="Yan M."/>
            <person name="Daum C."/>
            <person name="Ng V."/>
            <person name="Clum A."/>
            <person name="Steindorff A."/>
            <person name="Ohm R.A."/>
            <person name="Martin F."/>
            <person name="Silar P."/>
            <person name="Natvig D.O."/>
            <person name="Lalanne C."/>
            <person name="Gautier V."/>
            <person name="Ament-Velasquez S.L."/>
            <person name="Kruys A."/>
            <person name="Hutchinson M.I."/>
            <person name="Powell A.J."/>
            <person name="Barry K."/>
            <person name="Miller A.N."/>
            <person name="Grigoriev I.V."/>
            <person name="Debuchy R."/>
            <person name="Gladieux P."/>
            <person name="Hiltunen Thoren M."/>
            <person name="Johannesson H."/>
        </authorList>
    </citation>
    <scope>NUCLEOTIDE SEQUENCE</scope>
    <source>
        <strain evidence="7">PSN324</strain>
    </source>
</reference>
<dbReference type="PANTHER" id="PTHR39608:SF1">
    <property type="entry name" value="INTEGRAL MEMBRANE PROTEIN (AFU_ORTHOLOGUE AFUA_5G08640)"/>
    <property type="match status" value="1"/>
</dbReference>
<evidence type="ECO:0000259" key="6">
    <source>
        <dbReference type="Pfam" id="PF01284"/>
    </source>
</evidence>
<feature type="transmembrane region" description="Helical" evidence="5">
    <location>
        <begin position="12"/>
        <end position="32"/>
    </location>
</feature>
<keyword evidence="3 5" id="KW-1133">Transmembrane helix</keyword>
<evidence type="ECO:0000256" key="5">
    <source>
        <dbReference type="SAM" id="Phobius"/>
    </source>
</evidence>
<evidence type="ECO:0000256" key="4">
    <source>
        <dbReference type="ARBA" id="ARBA00023136"/>
    </source>
</evidence>
<accession>A0AAV9HCU9</accession>
<evidence type="ECO:0000313" key="8">
    <source>
        <dbReference type="Proteomes" id="UP001321749"/>
    </source>
</evidence>
<name>A0AAV9HCU9_9PEZI</name>
<sequence length="188" mass="20953">MGSVSKVFSVILRLGELACAAIIVGLLGWFLARVDEANVHTDPRIIYTMVIACIALALSIVLLPPFTYSFMAFPLDFIFFVLFLVAFCLLETLTGNKPCNSSWYLTYWGYYWGGFFRTPTVTIIGPSDIGWSGCASWKANLAFNFILSIVYLMNAGLGFYVVMKYREEKKAYRAAAQPGKTYNQPVAA</sequence>
<dbReference type="Proteomes" id="UP001321749">
    <property type="component" value="Unassembled WGS sequence"/>
</dbReference>
<dbReference type="GO" id="GO:0016020">
    <property type="term" value="C:membrane"/>
    <property type="evidence" value="ECO:0007669"/>
    <property type="project" value="UniProtKB-SubCell"/>
</dbReference>
<feature type="transmembrane region" description="Helical" evidence="5">
    <location>
        <begin position="141"/>
        <end position="163"/>
    </location>
</feature>
<keyword evidence="2 5" id="KW-0812">Transmembrane</keyword>
<feature type="transmembrane region" description="Helical" evidence="5">
    <location>
        <begin position="75"/>
        <end position="94"/>
    </location>
</feature>
<dbReference type="Pfam" id="PF01284">
    <property type="entry name" value="MARVEL"/>
    <property type="match status" value="1"/>
</dbReference>